<keyword evidence="5" id="KW-1185">Reference proteome</keyword>
<dbReference type="CDD" id="cd05121">
    <property type="entry name" value="ABC1_ADCK3-like"/>
    <property type="match status" value="1"/>
</dbReference>
<evidence type="ECO:0000259" key="3">
    <source>
        <dbReference type="Pfam" id="PF03109"/>
    </source>
</evidence>
<dbReference type="InterPro" id="IPR050154">
    <property type="entry name" value="UbiB_kinase"/>
</dbReference>
<reference evidence="4 5" key="1">
    <citation type="submission" date="2020-07" db="EMBL/GenBank/DDBJ databases">
        <title>Description of Limosilactobacillus balticus sp. nov., Limosilactobacillus agrestis sp. nov., Limosilactobacillus albertensis sp. nov., Limosilactobacillus rudii sp. nov., Limosilactobacillus fastidiosus sp. nov., five novel Limosilactobacillus species isolated from the vertebrate gastrointestinal tract, and proposal of 6 subspecies of Limosilactobacillus reuteri adapted to the gastrointestinal tract of specific vertebrate hosts.</title>
        <authorList>
            <person name="Li F."/>
            <person name="Cheng C."/>
            <person name="Zheng J."/>
            <person name="Quevedo R.M."/>
            <person name="Li J."/>
            <person name="Roos S."/>
            <person name="Gaenzle M.G."/>
            <person name="Walter J."/>
        </authorList>
    </citation>
    <scope>NUCLEOTIDE SEQUENCE [LARGE SCALE GENOMIC DNA]</scope>
    <source>
        <strain evidence="4 5">RRLNB_1_1</strain>
    </source>
</reference>
<dbReference type="PANTHER" id="PTHR10566:SF113">
    <property type="entry name" value="PROTEIN ACTIVITY OF BC1 COMPLEX KINASE 7, CHLOROPLASTIC"/>
    <property type="match status" value="1"/>
</dbReference>
<evidence type="ECO:0000313" key="4">
    <source>
        <dbReference type="EMBL" id="MBB1069631.1"/>
    </source>
</evidence>
<feature type="transmembrane region" description="Helical" evidence="2">
    <location>
        <begin position="544"/>
        <end position="568"/>
    </location>
</feature>
<protein>
    <submittedName>
        <fullName evidence="4">AarF/ABC1/UbiB kinase family protein</fullName>
    </submittedName>
</protein>
<evidence type="ECO:0000256" key="2">
    <source>
        <dbReference type="SAM" id="Phobius"/>
    </source>
</evidence>
<dbReference type="EMBL" id="JACIVC010000055">
    <property type="protein sequence ID" value="MBB1069631.1"/>
    <property type="molecule type" value="Genomic_DNA"/>
</dbReference>
<comment type="caution">
    <text evidence="4">The sequence shown here is derived from an EMBL/GenBank/DDBJ whole genome shotgun (WGS) entry which is preliminary data.</text>
</comment>
<accession>A0A7W3TS80</accession>
<keyword evidence="4" id="KW-0418">Kinase</keyword>
<keyword evidence="2" id="KW-0472">Membrane</keyword>
<feature type="domain" description="ABC1 atypical kinase-like" evidence="3">
    <location>
        <begin position="75"/>
        <end position="357"/>
    </location>
</feature>
<gene>
    <name evidence="4" type="ORF">H5S40_05645</name>
</gene>
<keyword evidence="2" id="KW-1133">Transmembrane helix</keyword>
<comment type="similarity">
    <text evidence="1">Belongs to the protein kinase superfamily. ADCK protein kinase family.</text>
</comment>
<dbReference type="Pfam" id="PF03109">
    <property type="entry name" value="ABC1"/>
    <property type="match status" value="1"/>
</dbReference>
<dbReference type="Proteomes" id="UP000518316">
    <property type="component" value="Unassembled WGS sequence"/>
</dbReference>
<dbReference type="InterPro" id="IPR011009">
    <property type="entry name" value="Kinase-like_dom_sf"/>
</dbReference>
<dbReference type="GO" id="GO:0016301">
    <property type="term" value="F:kinase activity"/>
    <property type="evidence" value="ECO:0007669"/>
    <property type="project" value="UniProtKB-KW"/>
</dbReference>
<evidence type="ECO:0000256" key="1">
    <source>
        <dbReference type="ARBA" id="ARBA00009670"/>
    </source>
</evidence>
<dbReference type="PANTHER" id="PTHR10566">
    <property type="entry name" value="CHAPERONE-ACTIVITY OF BC1 COMPLEX CABC1 -RELATED"/>
    <property type="match status" value="1"/>
</dbReference>
<name>A0A7W3TS80_9LACO</name>
<dbReference type="RefSeq" id="WP_182598203.1">
    <property type="nucleotide sequence ID" value="NZ_JACIVC010000055.1"/>
</dbReference>
<evidence type="ECO:0000313" key="5">
    <source>
        <dbReference type="Proteomes" id="UP000518316"/>
    </source>
</evidence>
<keyword evidence="4" id="KW-0808">Transferase</keyword>
<dbReference type="InterPro" id="IPR004147">
    <property type="entry name" value="ABC1_dom"/>
</dbReference>
<dbReference type="AlphaFoldDB" id="A0A7W3TS80"/>
<keyword evidence="2" id="KW-0812">Transmembrane</keyword>
<organism evidence="4 5">
    <name type="scientific">Limosilactobacillus albertensis</name>
    <dbReference type="NCBI Taxonomy" id="2759752"/>
    <lineage>
        <taxon>Bacteria</taxon>
        <taxon>Bacillati</taxon>
        <taxon>Bacillota</taxon>
        <taxon>Bacilli</taxon>
        <taxon>Lactobacillales</taxon>
        <taxon>Lactobacillaceae</taxon>
        <taxon>Limosilactobacillus</taxon>
    </lineage>
</organism>
<proteinExistence type="inferred from homology"/>
<dbReference type="SUPFAM" id="SSF56112">
    <property type="entry name" value="Protein kinase-like (PK-like)"/>
    <property type="match status" value="1"/>
</dbReference>
<feature type="transmembrane region" description="Helical" evidence="2">
    <location>
        <begin position="518"/>
        <end position="538"/>
    </location>
</feature>
<sequence>MSSNEEEIKKSARLREIMQIMRKYHFVSNFYHQTNPQAICQALQELGPTFIKLGQILSTRPDLVSPAYIKELRNLQDQVKSDSFATVKQTFEEETGKKIDDEFASFAEEPFASASIGQVHHATLKDGTPVVVKVQHPEVGKLVNTDLALLRKAVVLFKYVPQDIAVVDLNKVIDELSTSLLSEVNTLKEAKNGEEFYTLNNGDGAILVPKVYLDYCAPKILVNEAMEGKSIRYRFKPSNDPDQKTVAVNHEIAITLVNNFLKQVFVDHYFHADPHPGNILIHELGPHDAQKKYATTKHREKTIYNTMISYDQQVELPNYRIVYLDFGMMGRLSPAMANSIANIVIAINTKDTRKIGKAVLNVCNRIGEVDENAFYRELGAFIQPYFSTGLGDIDFVKMLYQIIQLCKKNHLQMRGEVTMLIKAFGTLESSVAKLDPEISMLEVAQSFGRRYLKRNFNWRSAVDNNLINLFFASKAMSKMPERINELIETFVSGDAKIDLQYKNEQRVLKQVERLMNRFMIAIILAAVILGSSLLIQGTPAGSHIYHFGVTGYIIAIIIIIILVITEVIHRWRNWRRKR</sequence>